<dbReference type="Proteomes" id="UP000078540">
    <property type="component" value="Unassembled WGS sequence"/>
</dbReference>
<evidence type="ECO:0000313" key="3">
    <source>
        <dbReference type="Proteomes" id="UP000078540"/>
    </source>
</evidence>
<protein>
    <submittedName>
        <fullName evidence="2">Uncharacterized protein</fullName>
    </submittedName>
</protein>
<evidence type="ECO:0000313" key="2">
    <source>
        <dbReference type="EMBL" id="KYM78640.1"/>
    </source>
</evidence>
<organism evidence="2 3">
    <name type="scientific">Atta colombica</name>
    <dbReference type="NCBI Taxonomy" id="520822"/>
    <lineage>
        <taxon>Eukaryota</taxon>
        <taxon>Metazoa</taxon>
        <taxon>Ecdysozoa</taxon>
        <taxon>Arthropoda</taxon>
        <taxon>Hexapoda</taxon>
        <taxon>Insecta</taxon>
        <taxon>Pterygota</taxon>
        <taxon>Neoptera</taxon>
        <taxon>Endopterygota</taxon>
        <taxon>Hymenoptera</taxon>
        <taxon>Apocrita</taxon>
        <taxon>Aculeata</taxon>
        <taxon>Formicoidea</taxon>
        <taxon>Formicidae</taxon>
        <taxon>Myrmicinae</taxon>
        <taxon>Atta</taxon>
    </lineage>
</organism>
<feature type="region of interest" description="Disordered" evidence="1">
    <location>
        <begin position="56"/>
        <end position="96"/>
    </location>
</feature>
<name>A0A151HZU9_9HYME</name>
<feature type="compositionally biased region" description="Polar residues" evidence="1">
    <location>
        <begin position="82"/>
        <end position="94"/>
    </location>
</feature>
<sequence>MRIVSFCWGTCHHYVRVDDFRPAVSAPGSSIKSAHQIHVAMCFRVALQKKEQIAEGLNSNDKRQRQIATRVQNRNRSHRARSTINSPGGATRNSLPVLVASRRAHVSRSSAAASEQ</sequence>
<reference evidence="2 3" key="1">
    <citation type="submission" date="2015-09" db="EMBL/GenBank/DDBJ databases">
        <title>Atta colombica WGS genome.</title>
        <authorList>
            <person name="Nygaard S."/>
            <person name="Hu H."/>
            <person name="Boomsma J."/>
            <person name="Zhang G."/>
        </authorList>
    </citation>
    <scope>NUCLEOTIDE SEQUENCE [LARGE SCALE GENOMIC DNA]</scope>
    <source>
        <strain evidence="2">Treedump-2</strain>
        <tissue evidence="2">Whole body</tissue>
    </source>
</reference>
<evidence type="ECO:0000256" key="1">
    <source>
        <dbReference type="SAM" id="MobiDB-lite"/>
    </source>
</evidence>
<keyword evidence="3" id="KW-1185">Reference proteome</keyword>
<proteinExistence type="predicted"/>
<accession>A0A151HZU9</accession>
<dbReference type="PROSITE" id="PS50096">
    <property type="entry name" value="IQ"/>
    <property type="match status" value="1"/>
</dbReference>
<gene>
    <name evidence="2" type="ORF">ALC53_10931</name>
</gene>
<dbReference type="AlphaFoldDB" id="A0A151HZU9"/>
<dbReference type="EMBL" id="KQ976650">
    <property type="protein sequence ID" value="KYM78640.1"/>
    <property type="molecule type" value="Genomic_DNA"/>
</dbReference>